<gene>
    <name evidence="14" type="ORF">D0C36_03565</name>
</gene>
<dbReference type="PANTHER" id="PTHR30069">
    <property type="entry name" value="TONB-DEPENDENT OUTER MEMBRANE RECEPTOR"/>
    <property type="match status" value="1"/>
</dbReference>
<dbReference type="Pfam" id="PF13715">
    <property type="entry name" value="CarbopepD_reg_2"/>
    <property type="match status" value="1"/>
</dbReference>
<dbReference type="Gene3D" id="2.40.170.20">
    <property type="entry name" value="TonB-dependent receptor, beta-barrel domain"/>
    <property type="match status" value="1"/>
</dbReference>
<proteinExistence type="inferred from homology"/>
<dbReference type="GO" id="GO:0044718">
    <property type="term" value="P:siderophore transmembrane transport"/>
    <property type="evidence" value="ECO:0007669"/>
    <property type="project" value="TreeGrafter"/>
</dbReference>
<dbReference type="GO" id="GO:0030246">
    <property type="term" value="F:carbohydrate binding"/>
    <property type="evidence" value="ECO:0007669"/>
    <property type="project" value="InterPro"/>
</dbReference>
<dbReference type="SUPFAM" id="SSF56935">
    <property type="entry name" value="Porins"/>
    <property type="match status" value="1"/>
</dbReference>
<keyword evidence="9 10" id="KW-0998">Cell outer membrane</keyword>
<keyword evidence="6 11" id="KW-0798">TonB box</keyword>
<keyword evidence="8 14" id="KW-0675">Receptor</keyword>
<dbReference type="InterPro" id="IPR039426">
    <property type="entry name" value="TonB-dep_rcpt-like"/>
</dbReference>
<evidence type="ECO:0000256" key="3">
    <source>
        <dbReference type="ARBA" id="ARBA00022452"/>
    </source>
</evidence>
<dbReference type="Gene3D" id="2.170.130.10">
    <property type="entry name" value="TonB-dependent receptor, plug domain"/>
    <property type="match status" value="1"/>
</dbReference>
<feature type="domain" description="TonB-dependent receptor plug" evidence="13">
    <location>
        <begin position="124"/>
        <end position="231"/>
    </location>
</feature>
<dbReference type="Pfam" id="PF00593">
    <property type="entry name" value="TonB_dep_Rec_b-barrel"/>
    <property type="match status" value="1"/>
</dbReference>
<dbReference type="SUPFAM" id="SSF49452">
    <property type="entry name" value="Starch-binding domain-like"/>
    <property type="match status" value="1"/>
</dbReference>
<dbReference type="OrthoDB" id="9764669at2"/>
<keyword evidence="15" id="KW-1185">Reference proteome</keyword>
<evidence type="ECO:0000256" key="7">
    <source>
        <dbReference type="ARBA" id="ARBA00023136"/>
    </source>
</evidence>
<dbReference type="InterPro" id="IPR013784">
    <property type="entry name" value="Carb-bd-like_fold"/>
</dbReference>
<evidence type="ECO:0000313" key="15">
    <source>
        <dbReference type="Proteomes" id="UP000264217"/>
    </source>
</evidence>
<evidence type="ECO:0000256" key="10">
    <source>
        <dbReference type="PROSITE-ProRule" id="PRU01360"/>
    </source>
</evidence>
<comment type="similarity">
    <text evidence="10 11">Belongs to the TonB-dependent receptor family.</text>
</comment>
<dbReference type="InterPro" id="IPR012910">
    <property type="entry name" value="Plug_dom"/>
</dbReference>
<dbReference type="PANTHER" id="PTHR30069:SF29">
    <property type="entry name" value="HEMOGLOBIN AND HEMOGLOBIN-HAPTOGLOBIN-BINDING PROTEIN 1-RELATED"/>
    <property type="match status" value="1"/>
</dbReference>
<dbReference type="Proteomes" id="UP000264217">
    <property type="component" value="Unassembled WGS sequence"/>
</dbReference>
<dbReference type="EMBL" id="QWDC01000001">
    <property type="protein sequence ID" value="RFZ94633.1"/>
    <property type="molecule type" value="Genomic_DNA"/>
</dbReference>
<evidence type="ECO:0000256" key="5">
    <source>
        <dbReference type="ARBA" id="ARBA00022729"/>
    </source>
</evidence>
<comment type="caution">
    <text evidence="14">The sequence shown here is derived from an EMBL/GenBank/DDBJ whole genome shotgun (WGS) entry which is preliminary data.</text>
</comment>
<evidence type="ECO:0000256" key="11">
    <source>
        <dbReference type="RuleBase" id="RU003357"/>
    </source>
</evidence>
<dbReference type="PROSITE" id="PS52016">
    <property type="entry name" value="TONB_DEPENDENT_REC_3"/>
    <property type="match status" value="1"/>
</dbReference>
<dbReference type="GO" id="GO:0009279">
    <property type="term" value="C:cell outer membrane"/>
    <property type="evidence" value="ECO:0007669"/>
    <property type="project" value="UniProtKB-SubCell"/>
</dbReference>
<feature type="domain" description="TonB-dependent receptor-like beta-barrel" evidence="12">
    <location>
        <begin position="270"/>
        <end position="757"/>
    </location>
</feature>
<keyword evidence="7 10" id="KW-0472">Membrane</keyword>
<accession>A0A372NWY9</accession>
<evidence type="ECO:0000256" key="4">
    <source>
        <dbReference type="ARBA" id="ARBA00022692"/>
    </source>
</evidence>
<comment type="subcellular location">
    <subcellularLocation>
        <location evidence="1 10">Cell outer membrane</location>
        <topology evidence="1 10">Multi-pass membrane protein</topology>
    </subcellularLocation>
</comment>
<evidence type="ECO:0000259" key="12">
    <source>
        <dbReference type="Pfam" id="PF00593"/>
    </source>
</evidence>
<dbReference type="GO" id="GO:0015344">
    <property type="term" value="F:siderophore uptake transmembrane transporter activity"/>
    <property type="evidence" value="ECO:0007669"/>
    <property type="project" value="TreeGrafter"/>
</dbReference>
<dbReference type="RefSeq" id="WP_117390194.1">
    <property type="nucleotide sequence ID" value="NZ_QWDC01000001.1"/>
</dbReference>
<keyword evidence="3 10" id="KW-1134">Transmembrane beta strand</keyword>
<name>A0A372NWY9_9SPHI</name>
<organism evidence="14 15">
    <name type="scientific">Mucilaginibacter conchicola</name>
    <dbReference type="NCBI Taxonomy" id="2303333"/>
    <lineage>
        <taxon>Bacteria</taxon>
        <taxon>Pseudomonadati</taxon>
        <taxon>Bacteroidota</taxon>
        <taxon>Sphingobacteriia</taxon>
        <taxon>Sphingobacteriales</taxon>
        <taxon>Sphingobacteriaceae</taxon>
        <taxon>Mucilaginibacter</taxon>
    </lineage>
</organism>
<evidence type="ECO:0000256" key="8">
    <source>
        <dbReference type="ARBA" id="ARBA00023170"/>
    </source>
</evidence>
<keyword evidence="2 10" id="KW-0813">Transport</keyword>
<evidence type="ECO:0000256" key="2">
    <source>
        <dbReference type="ARBA" id="ARBA00022448"/>
    </source>
</evidence>
<evidence type="ECO:0000256" key="1">
    <source>
        <dbReference type="ARBA" id="ARBA00004571"/>
    </source>
</evidence>
<reference evidence="14 15" key="1">
    <citation type="submission" date="2018-08" db="EMBL/GenBank/DDBJ databases">
        <title>Mucilaginibacter sp. MYSH2.</title>
        <authorList>
            <person name="Seo T."/>
        </authorList>
    </citation>
    <scope>NUCLEOTIDE SEQUENCE [LARGE SCALE GENOMIC DNA]</scope>
    <source>
        <strain evidence="14 15">MYSH2</strain>
    </source>
</reference>
<evidence type="ECO:0000256" key="9">
    <source>
        <dbReference type="ARBA" id="ARBA00023237"/>
    </source>
</evidence>
<evidence type="ECO:0000259" key="13">
    <source>
        <dbReference type="Pfam" id="PF07715"/>
    </source>
</evidence>
<keyword evidence="4 10" id="KW-0812">Transmembrane</keyword>
<dbReference type="InterPro" id="IPR036942">
    <property type="entry name" value="Beta-barrel_TonB_sf"/>
</dbReference>
<dbReference type="Pfam" id="PF07715">
    <property type="entry name" value="Plug"/>
    <property type="match status" value="1"/>
</dbReference>
<sequence length="786" mass="87215">MRIFYMSVIFTLFVNQLLGQSKARLTGVVYDEHDKPLQGATITLEPDHRGAISSKSGRFTVNGLYYGSYAISVTAIGYQSHSGNVEIKENGSNDVTVKLITSTNALNDVNVSAKKYNPDNLIDMQRTPMQTTIISRQTIEQMGSRRLDEVLREQTGLAIVNDIGNGSRAVGLQMQGFGSGYVMILVDGQPMIGRNSGNFDLSRISVSNIERIEIIKGASSCLFGSEAMGGVVNIVTRRTVQDAQGLATLRYGTQNIIDATLQGETPFAGKRGSADVTANYYRTDGFNVNPYQSAGTTVPPYANLALQARGRYQLNDHNWLSLSGRYASRTSTNNQVYGSNTNTRLSDVLDDRDLNGSVILNTNFDSGLKLKSQYYLTRYFSDQGITNVNNYAVEHTRFTQYFHRAEVQAAKQYGQNLNMTGGIGGNLETMDNSGFTGDKQMRAAFIYAQTDWQLNQKIGVIAGSRLDYHDTYGTRLNPSLALSYKPVNSLTFKAAIGTGYKTPDYKQRFQIFTNPQAGYTVIGAEALQQGLQQLRDGGQLAQVWPIADRVANNLKAENSVSYNLSLNYAPSPVFTFNISGYYNDVHNLINSVQVATKSNGQQVFSYINVDRSALSGLETSINWKPVKNLTVNAGYQLLYAKDKGVERNIRDGVAPYDKIRNSATGETRPSKVSDYYGLENRSRHMANIRLFYQWEKAGINASLRANYRSKSGYTDANNNGFLDEYDIFIGGYVLTYATVEKVLFNKHLSVQITADNLFDYTDMLMPGQPGRQILAGVTWRFFKTDF</sequence>
<protein>
    <submittedName>
        <fullName evidence="14">TonB-dependent receptor</fullName>
    </submittedName>
</protein>
<evidence type="ECO:0000256" key="6">
    <source>
        <dbReference type="ARBA" id="ARBA00023077"/>
    </source>
</evidence>
<keyword evidence="5" id="KW-0732">Signal</keyword>
<dbReference type="InterPro" id="IPR000531">
    <property type="entry name" value="Beta-barrel_TonB"/>
</dbReference>
<dbReference type="InterPro" id="IPR037066">
    <property type="entry name" value="Plug_dom_sf"/>
</dbReference>
<dbReference type="AlphaFoldDB" id="A0A372NWY9"/>
<dbReference type="CDD" id="cd01347">
    <property type="entry name" value="ligand_gated_channel"/>
    <property type="match status" value="1"/>
</dbReference>
<evidence type="ECO:0000313" key="14">
    <source>
        <dbReference type="EMBL" id="RFZ94633.1"/>
    </source>
</evidence>
<dbReference type="Gene3D" id="2.60.40.1120">
    <property type="entry name" value="Carboxypeptidase-like, regulatory domain"/>
    <property type="match status" value="1"/>
</dbReference>